<dbReference type="PANTHER" id="PTHR31373">
    <property type="entry name" value="OS06G0652100 PROTEIN"/>
    <property type="match status" value="1"/>
</dbReference>
<dbReference type="Pfam" id="PF11443">
    <property type="entry name" value="DUF2828"/>
    <property type="match status" value="1"/>
</dbReference>
<reference evidence="2" key="1">
    <citation type="submission" date="2023-07" db="EMBL/GenBank/DDBJ databases">
        <title>A chromosome-level genome assembly of Lolium multiflorum.</title>
        <authorList>
            <person name="Chen Y."/>
            <person name="Copetti D."/>
            <person name="Kolliker R."/>
            <person name="Studer B."/>
        </authorList>
    </citation>
    <scope>NUCLEOTIDE SEQUENCE</scope>
    <source>
        <strain evidence="2">02402/16</strain>
        <tissue evidence="2">Leaf</tissue>
    </source>
</reference>
<keyword evidence="3" id="KW-1185">Reference proteome</keyword>
<accession>A0AAD8TX49</accession>
<feature type="domain" description="DUF2828" evidence="1">
    <location>
        <begin position="43"/>
        <end position="108"/>
    </location>
</feature>
<organism evidence="2 3">
    <name type="scientific">Lolium multiflorum</name>
    <name type="common">Italian ryegrass</name>
    <name type="synonym">Lolium perenne subsp. multiflorum</name>
    <dbReference type="NCBI Taxonomy" id="4521"/>
    <lineage>
        <taxon>Eukaryota</taxon>
        <taxon>Viridiplantae</taxon>
        <taxon>Streptophyta</taxon>
        <taxon>Embryophyta</taxon>
        <taxon>Tracheophyta</taxon>
        <taxon>Spermatophyta</taxon>
        <taxon>Magnoliopsida</taxon>
        <taxon>Liliopsida</taxon>
        <taxon>Poales</taxon>
        <taxon>Poaceae</taxon>
        <taxon>BOP clade</taxon>
        <taxon>Pooideae</taxon>
        <taxon>Poodae</taxon>
        <taxon>Poeae</taxon>
        <taxon>Poeae Chloroplast Group 2 (Poeae type)</taxon>
        <taxon>Loliodinae</taxon>
        <taxon>Loliinae</taxon>
        <taxon>Lolium</taxon>
    </lineage>
</organism>
<protein>
    <recommendedName>
        <fullName evidence="1">DUF2828 domain-containing protein</fullName>
    </recommendedName>
</protein>
<gene>
    <name evidence="2" type="ORF">QYE76_012403</name>
</gene>
<proteinExistence type="predicted"/>
<evidence type="ECO:0000313" key="2">
    <source>
        <dbReference type="EMBL" id="KAK1695706.1"/>
    </source>
</evidence>
<evidence type="ECO:0000313" key="3">
    <source>
        <dbReference type="Proteomes" id="UP001231189"/>
    </source>
</evidence>
<dbReference type="EMBL" id="JAUUTY010000001">
    <property type="protein sequence ID" value="KAK1695706.1"/>
    <property type="molecule type" value="Genomic_DNA"/>
</dbReference>
<evidence type="ECO:0000259" key="1">
    <source>
        <dbReference type="Pfam" id="PF11443"/>
    </source>
</evidence>
<sequence>MEPGGLGYHALQWAALNNRDDAAQYILEVRHSPCFLIPLQACAATYSGSGNTCFDFFQVVPNTPTERVRELLATAWAHDLLTTLKLMCNLRGVRGTGKSDKEGFYAAAL</sequence>
<name>A0AAD8TX49_LOLMU</name>
<dbReference type="PANTHER" id="PTHR31373:SF27">
    <property type="entry name" value="TROVE DOMAIN-CONTAINING PROTEIN"/>
    <property type="match status" value="1"/>
</dbReference>
<comment type="caution">
    <text evidence="2">The sequence shown here is derived from an EMBL/GenBank/DDBJ whole genome shotgun (WGS) entry which is preliminary data.</text>
</comment>
<dbReference type="AlphaFoldDB" id="A0AAD8TX49"/>
<dbReference type="Proteomes" id="UP001231189">
    <property type="component" value="Unassembled WGS sequence"/>
</dbReference>
<dbReference type="InterPro" id="IPR011205">
    <property type="entry name" value="UCP015417_vWA"/>
</dbReference>
<dbReference type="InterPro" id="IPR058580">
    <property type="entry name" value="DUF2828"/>
</dbReference>